<reference evidence="2" key="5">
    <citation type="submission" date="2014-05" db="EMBL/GenBank/DDBJ databases">
        <authorList>
            <person name="Wang L."/>
            <person name="Yang H."/>
            <person name="Xiang H."/>
        </authorList>
    </citation>
    <scope>NUCLEOTIDE SEQUENCE</scope>
    <source>
        <strain evidence="2">CGMCC 1.2087</strain>
    </source>
</reference>
<dbReference type="RefSeq" id="WP_004057854.1">
    <property type="nucleotide sequence ID" value="NC_017941.2"/>
</dbReference>
<evidence type="ECO:0000313" key="2">
    <source>
        <dbReference type="EMBL" id="AFK18222.1"/>
    </source>
</evidence>
<dbReference type="EMBL" id="CP039139">
    <property type="protein sequence ID" value="QCQ74745.1"/>
    <property type="molecule type" value="Genomic_DNA"/>
</dbReference>
<reference evidence="2" key="1">
    <citation type="journal article" date="2012" name="Appl. Environ. Microbiol.">
        <title>Identification of the haloarchaeal phasin (PhaP) that functions in polyhydroxyalkanoate accumulation and granule formation in Haloferax mediterranei.</title>
        <authorList>
            <person name="Cai S."/>
            <person name="Cai L."/>
            <person name="Liu H."/>
            <person name="Liu X."/>
            <person name="Han J."/>
            <person name="Zhou J."/>
            <person name="Xiang H."/>
        </authorList>
    </citation>
    <scope>NUCLEOTIDE SEQUENCE</scope>
    <source>
        <strain evidence="2">CGMCC 1.2087</strain>
    </source>
</reference>
<dbReference type="eggNOG" id="arCOG09089">
    <property type="taxonomic scope" value="Archaea"/>
</dbReference>
<dbReference type="Proteomes" id="UP000299011">
    <property type="component" value="Chromosome"/>
</dbReference>
<name>I3R1W2_HALMT</name>
<dbReference type="Proteomes" id="UP000011603">
    <property type="component" value="Unassembled WGS sequence"/>
</dbReference>
<dbReference type="PaxDb" id="523841-HFX_0491"/>
<dbReference type="KEGG" id="hme:HFX_0491"/>
<reference evidence="3 8" key="4">
    <citation type="submission" date="2014-04" db="EMBL/GenBank/DDBJ databases">
        <title>Transcriptional profiles of Haloferax mediterranei on the basis of nitrogen availability.</title>
        <authorList>
            <person name="Bautista V."/>
        </authorList>
    </citation>
    <scope>NUCLEOTIDE SEQUENCE [LARGE SCALE GENOMIC DNA]</scope>
    <source>
        <strain evidence="3">ATCC 33500</strain>
        <strain evidence="8">ATCC 33500 / DSM 1411 / JCM 8866 / NBRC 14739 / NCIMB 2177 / R-4</strain>
    </source>
</reference>
<evidence type="ECO:0000313" key="6">
    <source>
        <dbReference type="Proteomes" id="UP000006469"/>
    </source>
</evidence>
<evidence type="ECO:0000313" key="3">
    <source>
        <dbReference type="EMBL" id="AHZ22377.1"/>
    </source>
</evidence>
<reference evidence="4 7" key="3">
    <citation type="journal article" date="2014" name="PLoS Genet.">
        <title>Phylogenetically driven sequencing of extremely halophilic archaea reveals strategies for static and dynamic osmo-response.</title>
        <authorList>
            <person name="Becker E.A."/>
            <person name="Seitzer P.M."/>
            <person name="Tritt A."/>
            <person name="Larsen D."/>
            <person name="Krusor M."/>
            <person name="Yao A.I."/>
            <person name="Wu D."/>
            <person name="Madern D."/>
            <person name="Eisen J.A."/>
            <person name="Darling A.E."/>
            <person name="Facciotti M.T."/>
        </authorList>
    </citation>
    <scope>NUCLEOTIDE SEQUENCE [LARGE SCALE GENOMIC DNA]</scope>
    <source>
        <strain evidence="4">ATCC 33500</strain>
        <strain evidence="7">ATCC 33500 / DSM 1411 / JCM 8866 / NBRC 14739 / NCIMB 2177 / R-4</strain>
    </source>
</reference>
<dbReference type="EMBL" id="AOLO01000007">
    <property type="protein sequence ID" value="EMA02507.1"/>
    <property type="molecule type" value="Genomic_DNA"/>
</dbReference>
<proteinExistence type="predicted"/>
<dbReference type="GeneID" id="40155852"/>
<dbReference type="PATRIC" id="fig|523841.21.peg.1620"/>
<evidence type="ECO:0000313" key="4">
    <source>
        <dbReference type="EMBL" id="EMA02507.1"/>
    </source>
</evidence>
<dbReference type="AlphaFoldDB" id="I3R1W2"/>
<feature type="compositionally biased region" description="Low complexity" evidence="1">
    <location>
        <begin position="28"/>
        <end position="41"/>
    </location>
</feature>
<organism evidence="2 6">
    <name type="scientific">Haloferax mediterranei (strain ATCC 33500 / DSM 1411 / JCM 8866 / NBRC 14739 / NCIMB 2177 / R-4)</name>
    <name type="common">Halobacterium mediterranei</name>
    <dbReference type="NCBI Taxonomy" id="523841"/>
    <lineage>
        <taxon>Archaea</taxon>
        <taxon>Methanobacteriati</taxon>
        <taxon>Methanobacteriota</taxon>
        <taxon>Stenosarchaea group</taxon>
        <taxon>Halobacteria</taxon>
        <taxon>Halobacteriales</taxon>
        <taxon>Haloferacaceae</taxon>
        <taxon>Haloferax</taxon>
    </lineage>
</organism>
<accession>I3R1W2</accession>
<keyword evidence="7" id="KW-1185">Reference proteome</keyword>
<evidence type="ECO:0000256" key="1">
    <source>
        <dbReference type="SAM" id="MobiDB-lite"/>
    </source>
</evidence>
<dbReference type="EMBL" id="CP007551">
    <property type="protein sequence ID" value="AHZ22377.1"/>
    <property type="molecule type" value="Genomic_DNA"/>
</dbReference>
<dbReference type="Proteomes" id="UP000027075">
    <property type="component" value="Chromosome"/>
</dbReference>
<dbReference type="Proteomes" id="UP000006469">
    <property type="component" value="Chromosome"/>
</dbReference>
<feature type="region of interest" description="Disordered" evidence="1">
    <location>
        <begin position="23"/>
        <end position="47"/>
    </location>
</feature>
<evidence type="ECO:0000313" key="8">
    <source>
        <dbReference type="Proteomes" id="UP000027075"/>
    </source>
</evidence>
<evidence type="ECO:0000313" key="7">
    <source>
        <dbReference type="Proteomes" id="UP000011603"/>
    </source>
</evidence>
<evidence type="ECO:0000313" key="5">
    <source>
        <dbReference type="EMBL" id="QCQ74745.1"/>
    </source>
</evidence>
<evidence type="ECO:0000313" key="9">
    <source>
        <dbReference type="Proteomes" id="UP000299011"/>
    </source>
</evidence>
<dbReference type="EMBL" id="CP001868">
    <property type="protein sequence ID" value="AFK18222.1"/>
    <property type="molecule type" value="Genomic_DNA"/>
</dbReference>
<reference evidence="5 9" key="6">
    <citation type="submission" date="2019-04" db="EMBL/GenBank/DDBJ databases">
        <title>Methylomes of two halophilic Archaea, Haloarcula marismortui and Haloferax mediterranei.</title>
        <authorList>
            <person name="DasSarma S."/>
            <person name="DasSarma P."/>
            <person name="DasSarma S."/>
            <person name="Fomenkov A."/>
            <person name="Vincze T."/>
            <person name="Anton B.P."/>
            <person name="Roberts R.J."/>
        </authorList>
    </citation>
    <scope>NUCLEOTIDE SEQUENCE [LARGE SCALE GENOMIC DNA]</scope>
    <source>
        <strain evidence="5">ATCC 33500</strain>
        <strain evidence="9">ATCC 33500 / DSM 1411 / JCM 8866 / NBRC 14739 / NCIMB 2177 / R-4</strain>
    </source>
</reference>
<dbReference type="OrthoDB" id="313543at2157"/>
<gene>
    <name evidence="2" type="ordered locus">HFX_0491</name>
    <name evidence="3" type="ORF">BM92_06815</name>
    <name evidence="4" type="ORF">C439_07990</name>
    <name evidence="5" type="ORF">E6P09_05505</name>
</gene>
<dbReference type="HOGENOM" id="CLU_1615261_0_0_2"/>
<evidence type="ECO:0008006" key="10">
    <source>
        <dbReference type="Google" id="ProtNLM"/>
    </source>
</evidence>
<protein>
    <recommendedName>
        <fullName evidence="10">Lipoprotein</fullName>
    </recommendedName>
</protein>
<reference evidence="2 6" key="2">
    <citation type="journal article" date="2012" name="J. Bacteriol.">
        <title>Complete genome sequence of the metabolically versatile halophilic archaeon Haloferax mediterranei, a poly(3-hydroxybutyrate-co-3-hydroxyvalerate) producer.</title>
        <authorList>
            <person name="Han J."/>
            <person name="Zhang F."/>
            <person name="Hou J."/>
            <person name="Liu X."/>
            <person name="Li M."/>
            <person name="Liu H."/>
            <person name="Cai L."/>
            <person name="Zhang B."/>
            <person name="Chen Y."/>
            <person name="Zhou J."/>
            <person name="Hu S."/>
            <person name="Xiang H."/>
        </authorList>
    </citation>
    <scope>NUCLEOTIDE SEQUENCE [LARGE SCALE GENOMIC DNA]</scope>
    <source>
        <strain evidence="6">ATCC 33500 / DSM 1411 / JCM 8866 / NBRC 14739 / NCIMB 2177 / R-4</strain>
        <strain evidence="2">CGMCC 1.2087</strain>
    </source>
</reference>
<sequence length="164" mass="17385">MKRRTLLVGTAGLCAALAGCTGDGNGGESPTETETTTSPTETPKHPRLVERSFSPQTADDCPDDGKAQVTYTKTGATVSGCLWGRNGCAVARLARADYDVESDVATVVVKTVVDAEPDEVCTQALVTRGYELTLSFEAGLPGRVVVIHDDVNGRREVARRDRSD</sequence>
<dbReference type="PROSITE" id="PS51257">
    <property type="entry name" value="PROKAR_LIPOPROTEIN"/>
    <property type="match status" value="1"/>
</dbReference>